<accession>A0A1B9I4Y2</accession>
<keyword evidence="4" id="KW-1185">Reference proteome</keyword>
<evidence type="ECO:0000313" key="2">
    <source>
        <dbReference type="EMBL" id="OCF50585.1"/>
    </source>
</evidence>
<feature type="signal peptide" evidence="1">
    <location>
        <begin position="1"/>
        <end position="22"/>
    </location>
</feature>
<reference evidence="2" key="3">
    <citation type="submission" date="2016-07" db="EMBL/GenBank/DDBJ databases">
        <title>Evolution of pathogenesis and genome organization in the Tremellales.</title>
        <authorList>
            <person name="Cuomo C."/>
            <person name="Litvintseva A."/>
            <person name="Heitman J."/>
            <person name="Chen Y."/>
            <person name="Sun S."/>
            <person name="Springer D."/>
            <person name="Dromer F."/>
            <person name="Young S."/>
            <person name="Zeng Q."/>
            <person name="Chapman S."/>
            <person name="Gujja S."/>
            <person name="Saif S."/>
            <person name="Birren B."/>
        </authorList>
    </citation>
    <scope>NUCLEOTIDE SEQUENCE</scope>
    <source>
        <strain evidence="2">CBS 10737</strain>
    </source>
</reference>
<dbReference type="Proteomes" id="UP000094020">
    <property type="component" value="Chromosome 7"/>
</dbReference>
<evidence type="ECO:0000313" key="4">
    <source>
        <dbReference type="Proteomes" id="UP000094020"/>
    </source>
</evidence>
<name>A0A1B9I4Y2_9TREE</name>
<dbReference type="EMBL" id="KI894010">
    <property type="protein sequence ID" value="OCF50585.1"/>
    <property type="molecule type" value="Genomic_DNA"/>
</dbReference>
<dbReference type="GeneID" id="30172279"/>
<reference evidence="2" key="1">
    <citation type="submission" date="2013-07" db="EMBL/GenBank/DDBJ databases">
        <title>The Genome Sequence of Cryptococcus pinus CBS10737.</title>
        <authorList>
            <consortium name="The Broad Institute Genome Sequencing Platform"/>
            <person name="Cuomo C."/>
            <person name="Litvintseva A."/>
            <person name="Chen Y."/>
            <person name="Heitman J."/>
            <person name="Sun S."/>
            <person name="Springer D."/>
            <person name="Dromer F."/>
            <person name="Young S.K."/>
            <person name="Zeng Q."/>
            <person name="Gargeya S."/>
            <person name="Fitzgerald M."/>
            <person name="Abouelleil A."/>
            <person name="Alvarado L."/>
            <person name="Berlin A.M."/>
            <person name="Chapman S.B."/>
            <person name="Dewar J."/>
            <person name="Goldberg J."/>
            <person name="Griggs A."/>
            <person name="Gujja S."/>
            <person name="Hansen M."/>
            <person name="Howarth C."/>
            <person name="Imamovic A."/>
            <person name="Larimer J."/>
            <person name="McCowan C."/>
            <person name="Murphy C."/>
            <person name="Pearson M."/>
            <person name="Priest M."/>
            <person name="Roberts A."/>
            <person name="Saif S."/>
            <person name="Shea T."/>
            <person name="Sykes S."/>
            <person name="Wortman J."/>
            <person name="Nusbaum C."/>
            <person name="Birren B."/>
        </authorList>
    </citation>
    <scope>NUCLEOTIDE SEQUENCE [LARGE SCALE GENOMIC DNA]</scope>
    <source>
        <strain evidence="2">CBS 10737</strain>
    </source>
</reference>
<reference evidence="3" key="2">
    <citation type="submission" date="2013-07" db="EMBL/GenBank/DDBJ databases">
        <authorList>
            <consortium name="The Broad Institute Genome Sequencing Platform"/>
            <person name="Cuomo C."/>
            <person name="Litvintseva A."/>
            <person name="Chen Y."/>
            <person name="Heitman J."/>
            <person name="Sun S."/>
            <person name="Springer D."/>
            <person name="Dromer F."/>
            <person name="Young S.K."/>
            <person name="Zeng Q."/>
            <person name="Gargeya S."/>
            <person name="Fitzgerald M."/>
            <person name="Abouelleil A."/>
            <person name="Alvarado L."/>
            <person name="Berlin A.M."/>
            <person name="Chapman S.B."/>
            <person name="Dewar J."/>
            <person name="Goldberg J."/>
            <person name="Griggs A."/>
            <person name="Gujja S."/>
            <person name="Hansen M."/>
            <person name="Howarth C."/>
            <person name="Imamovic A."/>
            <person name="Larimer J."/>
            <person name="McCowan C."/>
            <person name="Murphy C."/>
            <person name="Pearson M."/>
            <person name="Priest M."/>
            <person name="Roberts A."/>
            <person name="Saif S."/>
            <person name="Shea T."/>
            <person name="Sykes S."/>
            <person name="Wortman J."/>
            <person name="Nusbaum C."/>
            <person name="Birren B."/>
        </authorList>
    </citation>
    <scope>NUCLEOTIDE SEQUENCE</scope>
    <source>
        <strain evidence="3">CBS 10737</strain>
    </source>
</reference>
<evidence type="ECO:0000256" key="1">
    <source>
        <dbReference type="SAM" id="SignalP"/>
    </source>
</evidence>
<evidence type="ECO:0000313" key="3">
    <source>
        <dbReference type="EMBL" id="WWC71228.1"/>
    </source>
</evidence>
<dbReference type="KEGG" id="kpin:30172279"/>
<dbReference type="RefSeq" id="XP_019011804.1">
    <property type="nucleotide sequence ID" value="XM_019155650.1"/>
</dbReference>
<protein>
    <submittedName>
        <fullName evidence="2">Uncharacterized protein</fullName>
    </submittedName>
</protein>
<gene>
    <name evidence="2" type="ORF">I206_03910</name>
    <name evidence="3" type="ORF">I206_105181</name>
</gene>
<dbReference type="AlphaFoldDB" id="A0A1B9I4Y2"/>
<proteinExistence type="predicted"/>
<dbReference type="OrthoDB" id="2563964at2759"/>
<sequence>MFFSTLSPILILLITTISIVSAQETGGVITTIDINIPSWMTMEDYNHGNPTIYGPDHSSINIEEVPSHIKFYVNVYEQTPSPGDDYHTNKDPYWRMACSLIVQNDSRDPSNFALQRTQPWFTGVIAGNIFIECDKNEFICYRDKCEGEYAMPEDSIFINRPV</sequence>
<dbReference type="EMBL" id="CP144525">
    <property type="protein sequence ID" value="WWC71228.1"/>
    <property type="molecule type" value="Genomic_DNA"/>
</dbReference>
<feature type="chain" id="PRO_5008628351" evidence="1">
    <location>
        <begin position="23"/>
        <end position="162"/>
    </location>
</feature>
<keyword evidence="1" id="KW-0732">Signal</keyword>
<organism evidence="2">
    <name type="scientific">Kwoniella pini CBS 10737</name>
    <dbReference type="NCBI Taxonomy" id="1296096"/>
    <lineage>
        <taxon>Eukaryota</taxon>
        <taxon>Fungi</taxon>
        <taxon>Dikarya</taxon>
        <taxon>Basidiomycota</taxon>
        <taxon>Agaricomycotina</taxon>
        <taxon>Tremellomycetes</taxon>
        <taxon>Tremellales</taxon>
        <taxon>Cryptococcaceae</taxon>
        <taxon>Kwoniella</taxon>
    </lineage>
</organism>
<reference evidence="3" key="4">
    <citation type="submission" date="2024-02" db="EMBL/GenBank/DDBJ databases">
        <title>Comparative genomics of Cryptococcus and Kwoniella reveals pathogenesis evolution and contrasting modes of karyotype evolution via chromosome fusion or intercentromeric recombination.</title>
        <authorList>
            <person name="Coelho M.A."/>
            <person name="David-Palma M."/>
            <person name="Shea T."/>
            <person name="Bowers K."/>
            <person name="McGinley-Smith S."/>
            <person name="Mohammad A.W."/>
            <person name="Gnirke A."/>
            <person name="Yurkov A.M."/>
            <person name="Nowrousian M."/>
            <person name="Sun S."/>
            <person name="Cuomo C.A."/>
            <person name="Heitman J."/>
        </authorList>
    </citation>
    <scope>NUCLEOTIDE SEQUENCE</scope>
    <source>
        <strain evidence="3">CBS 10737</strain>
    </source>
</reference>